<comment type="caution">
    <text evidence="3">The sequence shown here is derived from an EMBL/GenBank/DDBJ whole genome shotgun (WGS) entry which is preliminary data.</text>
</comment>
<dbReference type="AlphaFoldDB" id="A0A2U1PUR5"/>
<dbReference type="Pfam" id="PF10551">
    <property type="entry name" value="MULE"/>
    <property type="match status" value="1"/>
</dbReference>
<proteinExistence type="predicted"/>
<dbReference type="OrthoDB" id="676062at2759"/>
<keyword evidence="4" id="KW-1185">Reference proteome</keyword>
<evidence type="ECO:0000259" key="2">
    <source>
        <dbReference type="SMART" id="SM00575"/>
    </source>
</evidence>
<dbReference type="SMART" id="SM00575">
    <property type="entry name" value="ZnF_PMZ"/>
    <property type="match status" value="1"/>
</dbReference>
<dbReference type="STRING" id="35608.A0A2U1PUR5"/>
<gene>
    <name evidence="3" type="ORF">CTI12_AA111090</name>
</gene>
<feature type="domain" description="Zinc finger PMZ-type" evidence="2">
    <location>
        <begin position="471"/>
        <end position="498"/>
    </location>
</feature>
<sequence length="657" mass="73825">MDSCTSDNFKVFIWYEEIVLAVLLPTDINFGNLVKYVWRKLNINDANAILLSYNIGETKTTLHNDGDVDVFKTLALKTPFHVQTLVVDHASHTPVVNLVQQTQLRLINVNCLPLPPPSPTFHYNEKKGGMKVNDMFEDKETCIYDISFKCLQEKYQFYVTSSSTTRYNVKCRQAECNWHINCRRVGVTDRFKVSSINDKHLCSKIVFNPNHRNAYAKTLARIISPKLADPTRVYRPKDIVHDLNLDMNIDVSYKRAWRGRHLALESNQGYPKASFGQLALYCHNLKLANRETVTHIETDEASRFKNLFIGFGVAPLIIIDAAHLKGLYQGTNIVAVGMDGNNQILPIATGVAQSETAESWISFMRKLKECIGDVPNLAIISDRHYGITAACNAVFPNAFHGYCCRHLMLNTKMHSDTLKYSPDDDLSEWATAKVNARMAKSANWKVMGIDKDRVYEVRDTKKHHIVDLEQGECTGRQWQLSGIPCGHVCAVGRFAGLTSVKKLAKDWFYNTTLKGTYKDIIYPLKDVTLWDTPDDIQIVSRPLATKRAAGRPKKRNRIPSQGEVPTRMSCGRCGGPGHNRLTCNAILVKEKVCYKRPASKGPAGPSKKARVMEGSSNQNNSNADEAPNSSQPEEQSNSSQPDIHLLSDFATPADFLQ</sequence>
<dbReference type="PANTHER" id="PTHR31973">
    <property type="entry name" value="POLYPROTEIN, PUTATIVE-RELATED"/>
    <property type="match status" value="1"/>
</dbReference>
<feature type="region of interest" description="Disordered" evidence="1">
    <location>
        <begin position="596"/>
        <end position="657"/>
    </location>
</feature>
<name>A0A2U1PUR5_ARTAN</name>
<dbReference type="PANTHER" id="PTHR31973:SF185">
    <property type="entry name" value="TRANSPOSASE, MUDR, PLANT, MULE TRANSPOSASE DOMAIN-CONTAINING PROTEIN"/>
    <property type="match status" value="1"/>
</dbReference>
<dbReference type="Proteomes" id="UP000245207">
    <property type="component" value="Unassembled WGS sequence"/>
</dbReference>
<evidence type="ECO:0000256" key="1">
    <source>
        <dbReference type="SAM" id="MobiDB-lite"/>
    </source>
</evidence>
<reference evidence="3 4" key="1">
    <citation type="journal article" date="2018" name="Mol. Plant">
        <title>The genome of Artemisia annua provides insight into the evolution of Asteraceae family and artemisinin biosynthesis.</title>
        <authorList>
            <person name="Shen Q."/>
            <person name="Zhang L."/>
            <person name="Liao Z."/>
            <person name="Wang S."/>
            <person name="Yan T."/>
            <person name="Shi P."/>
            <person name="Liu M."/>
            <person name="Fu X."/>
            <person name="Pan Q."/>
            <person name="Wang Y."/>
            <person name="Lv Z."/>
            <person name="Lu X."/>
            <person name="Zhang F."/>
            <person name="Jiang W."/>
            <person name="Ma Y."/>
            <person name="Chen M."/>
            <person name="Hao X."/>
            <person name="Li L."/>
            <person name="Tang Y."/>
            <person name="Lv G."/>
            <person name="Zhou Y."/>
            <person name="Sun X."/>
            <person name="Brodelius P.E."/>
            <person name="Rose J.K.C."/>
            <person name="Tang K."/>
        </authorList>
    </citation>
    <scope>NUCLEOTIDE SEQUENCE [LARGE SCALE GENOMIC DNA]</scope>
    <source>
        <strain evidence="4">cv. Huhao1</strain>
        <tissue evidence="3">Leaf</tissue>
    </source>
</reference>
<dbReference type="EMBL" id="PKPP01000710">
    <property type="protein sequence ID" value="PWA89500.1"/>
    <property type="molecule type" value="Genomic_DNA"/>
</dbReference>
<evidence type="ECO:0000313" key="4">
    <source>
        <dbReference type="Proteomes" id="UP000245207"/>
    </source>
</evidence>
<feature type="compositionally biased region" description="Polar residues" evidence="1">
    <location>
        <begin position="614"/>
        <end position="623"/>
    </location>
</feature>
<dbReference type="InterPro" id="IPR018289">
    <property type="entry name" value="MULE_transposase_dom"/>
</dbReference>
<organism evidence="3 4">
    <name type="scientific">Artemisia annua</name>
    <name type="common">Sweet wormwood</name>
    <dbReference type="NCBI Taxonomy" id="35608"/>
    <lineage>
        <taxon>Eukaryota</taxon>
        <taxon>Viridiplantae</taxon>
        <taxon>Streptophyta</taxon>
        <taxon>Embryophyta</taxon>
        <taxon>Tracheophyta</taxon>
        <taxon>Spermatophyta</taxon>
        <taxon>Magnoliopsida</taxon>
        <taxon>eudicotyledons</taxon>
        <taxon>Gunneridae</taxon>
        <taxon>Pentapetalae</taxon>
        <taxon>asterids</taxon>
        <taxon>campanulids</taxon>
        <taxon>Asterales</taxon>
        <taxon>Asteraceae</taxon>
        <taxon>Asteroideae</taxon>
        <taxon>Anthemideae</taxon>
        <taxon>Artemisiinae</taxon>
        <taxon>Artemisia</taxon>
    </lineage>
</organism>
<feature type="region of interest" description="Disordered" evidence="1">
    <location>
        <begin position="543"/>
        <end position="566"/>
    </location>
</feature>
<protein>
    <submittedName>
        <fullName evidence="3">Transposase, MuDR, MULE transposase domain protein</fullName>
    </submittedName>
</protein>
<feature type="compositionally biased region" description="Basic residues" evidence="1">
    <location>
        <begin position="548"/>
        <end position="557"/>
    </location>
</feature>
<dbReference type="InterPro" id="IPR006564">
    <property type="entry name" value="Znf_PMZ"/>
</dbReference>
<feature type="compositionally biased region" description="Low complexity" evidence="1">
    <location>
        <begin position="627"/>
        <end position="641"/>
    </location>
</feature>
<accession>A0A2U1PUR5</accession>
<dbReference type="GO" id="GO:0008270">
    <property type="term" value="F:zinc ion binding"/>
    <property type="evidence" value="ECO:0007669"/>
    <property type="project" value="InterPro"/>
</dbReference>
<evidence type="ECO:0000313" key="3">
    <source>
        <dbReference type="EMBL" id="PWA89500.1"/>
    </source>
</evidence>